<evidence type="ECO:0008006" key="4">
    <source>
        <dbReference type="Google" id="ProtNLM"/>
    </source>
</evidence>
<evidence type="ECO:0000313" key="3">
    <source>
        <dbReference type="Proteomes" id="UP000232323"/>
    </source>
</evidence>
<dbReference type="EMBL" id="BEGY01000099">
    <property type="protein sequence ID" value="GAX83438.1"/>
    <property type="molecule type" value="Genomic_DNA"/>
</dbReference>
<evidence type="ECO:0000256" key="1">
    <source>
        <dbReference type="SAM" id="MobiDB-lite"/>
    </source>
</evidence>
<evidence type="ECO:0000313" key="2">
    <source>
        <dbReference type="EMBL" id="GAX83438.1"/>
    </source>
</evidence>
<dbReference type="SUPFAM" id="SSF53335">
    <property type="entry name" value="S-adenosyl-L-methionine-dependent methyltransferases"/>
    <property type="match status" value="1"/>
</dbReference>
<feature type="region of interest" description="Disordered" evidence="1">
    <location>
        <begin position="304"/>
        <end position="399"/>
    </location>
</feature>
<organism evidence="2 3">
    <name type="scientific">Chlamydomonas eustigma</name>
    <dbReference type="NCBI Taxonomy" id="1157962"/>
    <lineage>
        <taxon>Eukaryota</taxon>
        <taxon>Viridiplantae</taxon>
        <taxon>Chlorophyta</taxon>
        <taxon>core chlorophytes</taxon>
        <taxon>Chlorophyceae</taxon>
        <taxon>CS clade</taxon>
        <taxon>Chlamydomonadales</taxon>
        <taxon>Chlamydomonadaceae</taxon>
        <taxon>Chlamydomonas</taxon>
    </lineage>
</organism>
<name>A0A250XK39_9CHLO</name>
<comment type="caution">
    <text evidence="2">The sequence shown here is derived from an EMBL/GenBank/DDBJ whole genome shotgun (WGS) entry which is preliminary data.</text>
</comment>
<accession>A0A250XK39</accession>
<reference evidence="2 3" key="1">
    <citation type="submission" date="2017-08" db="EMBL/GenBank/DDBJ databases">
        <title>Acidophilic green algal genome provides insights into adaptation to an acidic environment.</title>
        <authorList>
            <person name="Hirooka S."/>
            <person name="Hirose Y."/>
            <person name="Kanesaki Y."/>
            <person name="Higuchi S."/>
            <person name="Fujiwara T."/>
            <person name="Onuma R."/>
            <person name="Era A."/>
            <person name="Ohbayashi R."/>
            <person name="Uzuka A."/>
            <person name="Nozaki H."/>
            <person name="Yoshikawa H."/>
            <person name="Miyagishima S.Y."/>
        </authorList>
    </citation>
    <scope>NUCLEOTIDE SEQUENCE [LARGE SCALE GENOMIC DNA]</scope>
    <source>
        <strain evidence="2 3">NIES-2499</strain>
    </source>
</reference>
<feature type="compositionally biased region" description="Basic and acidic residues" evidence="1">
    <location>
        <begin position="347"/>
        <end position="356"/>
    </location>
</feature>
<feature type="compositionally biased region" description="Basic residues" evidence="1">
    <location>
        <begin position="388"/>
        <end position="399"/>
    </location>
</feature>
<sequence length="399" mass="42809">MICKSAGMSCKSVTDKAPDVLLYSAMTKAENKVGGGEGLEGVYGSINRAGTAEVLNIFKEHAGLGAESVVLDIGSGLGRPLLHAILHSNVSATYGIEVDAVKCQKACPFIALTVAEMRSAGINLPEQSLPKIVCAPIEQVPSLEPATHVYSAWEGFSTAAKEAVGERFARSRSAKAITIVQRSFRNRDPAEEMEELGFGSVELVKSLPVFMSGSRRQLVAYCFVRPLPPCSLGNEFYPLKATSSTVHEDEHKEDLSTMPHFQPGDVMGMLTSQASSRATSRVEVSSSMMLKCTESVSYGETGAVEEAGPANSQQGRSFRERRCGGTDVMTKCSARDTPTSRRSQSLVKHEAAKDDSLQSVEEENEGSGSQDSDRTAALAEVRIGQHGHGLRARVHRAVR</sequence>
<keyword evidence="3" id="KW-1185">Reference proteome</keyword>
<dbReference type="AlphaFoldDB" id="A0A250XK39"/>
<proteinExistence type="predicted"/>
<dbReference type="Proteomes" id="UP000232323">
    <property type="component" value="Unassembled WGS sequence"/>
</dbReference>
<dbReference type="OrthoDB" id="542536at2759"/>
<protein>
    <recommendedName>
        <fullName evidence="4">DOT1 domain-containing protein</fullName>
    </recommendedName>
</protein>
<gene>
    <name evidence="2" type="ORF">CEUSTIGMA_g10863.t1</name>
</gene>
<dbReference type="InterPro" id="IPR029063">
    <property type="entry name" value="SAM-dependent_MTases_sf"/>
</dbReference>
<dbReference type="Gene3D" id="3.40.50.150">
    <property type="entry name" value="Vaccinia Virus protein VP39"/>
    <property type="match status" value="1"/>
</dbReference>
<feature type="compositionally biased region" description="Polar residues" evidence="1">
    <location>
        <begin position="336"/>
        <end position="346"/>
    </location>
</feature>